<proteinExistence type="predicted"/>
<dbReference type="EMBL" id="JPRD01000024">
    <property type="protein sequence ID" value="KIF52245.1"/>
    <property type="molecule type" value="Genomic_DNA"/>
</dbReference>
<dbReference type="InterPro" id="IPR002298">
    <property type="entry name" value="DNA_polymerase_A"/>
</dbReference>
<comment type="subunit">
    <text evidence="1">Single-chain monomer with multiple functions.</text>
</comment>
<feature type="domain" description="DNA-directed DNA polymerase family A palm" evidence="5">
    <location>
        <begin position="70"/>
        <end position="248"/>
    </location>
</feature>
<dbReference type="PANTHER" id="PTHR10133:SF27">
    <property type="entry name" value="DNA POLYMERASE NU"/>
    <property type="match status" value="1"/>
</dbReference>
<dbReference type="InterPro" id="IPR043502">
    <property type="entry name" value="DNA/RNA_pol_sf"/>
</dbReference>
<dbReference type="AlphaFoldDB" id="A0A0C1Z5F5"/>
<dbReference type="InterPro" id="IPR001098">
    <property type="entry name" value="DNA-dir_DNA_pol_A_palm_dom"/>
</dbReference>
<organism evidence="6 7">
    <name type="scientific">Vibrio owensii CAIM 1854 = LMG 25443</name>
    <dbReference type="NCBI Taxonomy" id="1229493"/>
    <lineage>
        <taxon>Bacteria</taxon>
        <taxon>Pseudomonadati</taxon>
        <taxon>Pseudomonadota</taxon>
        <taxon>Gammaproteobacteria</taxon>
        <taxon>Vibrionales</taxon>
        <taxon>Vibrionaceae</taxon>
        <taxon>Vibrio</taxon>
    </lineage>
</organism>
<dbReference type="PATRIC" id="fig|1229493.5.peg.2281"/>
<dbReference type="Gene3D" id="1.10.150.20">
    <property type="entry name" value="5' to 3' exonuclease, C-terminal subdomain"/>
    <property type="match status" value="1"/>
</dbReference>
<gene>
    <name evidence="6" type="ORF">H735_15655</name>
</gene>
<dbReference type="EC" id="2.7.7.7" evidence="2"/>
<evidence type="ECO:0000313" key="7">
    <source>
        <dbReference type="Proteomes" id="UP000031586"/>
    </source>
</evidence>
<dbReference type="Proteomes" id="UP000031586">
    <property type="component" value="Unassembled WGS sequence"/>
</dbReference>
<accession>A0A0C1Z5F5</accession>
<dbReference type="Pfam" id="PF00476">
    <property type="entry name" value="DNA_pol_A"/>
    <property type="match status" value="1"/>
</dbReference>
<evidence type="ECO:0000256" key="3">
    <source>
        <dbReference type="ARBA" id="ARBA00022705"/>
    </source>
</evidence>
<dbReference type="Gene3D" id="3.30.70.370">
    <property type="match status" value="1"/>
</dbReference>
<evidence type="ECO:0000259" key="5">
    <source>
        <dbReference type="SMART" id="SM00482"/>
    </source>
</evidence>
<protein>
    <recommendedName>
        <fullName evidence="2">DNA-directed DNA polymerase</fullName>
        <ecNumber evidence="2">2.7.7.7</ecNumber>
    </recommendedName>
</protein>
<evidence type="ECO:0000256" key="1">
    <source>
        <dbReference type="ARBA" id="ARBA00011541"/>
    </source>
</evidence>
<dbReference type="GO" id="GO:0003677">
    <property type="term" value="F:DNA binding"/>
    <property type="evidence" value="ECO:0007669"/>
    <property type="project" value="InterPro"/>
</dbReference>
<sequence length="282" mass="31710">MERRIHKYLKKNSKVSQHVAKLLGGMLAGLTFCDGAWLHRPQVSPFHTKTGRDTSIGSALNYVPKEYWSSFLLPPEEYSYVLLDYEQQEPVIAAHLAGCNALLDIYSAGDIYEHLACLLDDPRLGRPQVKRLLIAQLYGISEKRLVEDFGVPSSLVRSWVNKVKEATNPISSYLDRIGRTIQQNKVATSLDWRYAIDVKDPFNSLRNWSIQATGADIMRRACLGFDAAKIPLLLTNHDSFLIQVKTSNIEEEVEKAITLLEVASADVLSGFKLKTKVEMTLS</sequence>
<comment type="caution">
    <text evidence="6">The sequence shown here is derived from an EMBL/GenBank/DDBJ whole genome shotgun (WGS) entry which is preliminary data.</text>
</comment>
<dbReference type="SMART" id="SM00482">
    <property type="entry name" value="POLAc"/>
    <property type="match status" value="1"/>
</dbReference>
<reference evidence="6 7" key="1">
    <citation type="submission" date="2014-07" db="EMBL/GenBank/DDBJ databases">
        <title>Unique and conserved regions in Vibrio harveyi and related species in comparison with the shrimp pathogen Vibrio harveyi CAIM 1792.</title>
        <authorList>
            <person name="Espinoza-Valles I."/>
            <person name="Vora G."/>
            <person name="Leekitcharoenphon P."/>
            <person name="Ussery D."/>
            <person name="Hoj L."/>
            <person name="Gomez-Gil B."/>
        </authorList>
    </citation>
    <scope>NUCLEOTIDE SEQUENCE [LARGE SCALE GENOMIC DNA]</scope>
    <source>
        <strain evidence="7">CAIM 1854 / LMG 25443</strain>
    </source>
</reference>
<evidence type="ECO:0000313" key="6">
    <source>
        <dbReference type="EMBL" id="KIF52245.1"/>
    </source>
</evidence>
<dbReference type="SUPFAM" id="SSF56672">
    <property type="entry name" value="DNA/RNA polymerases"/>
    <property type="match status" value="1"/>
</dbReference>
<dbReference type="PANTHER" id="PTHR10133">
    <property type="entry name" value="DNA POLYMERASE I"/>
    <property type="match status" value="1"/>
</dbReference>
<dbReference type="GO" id="GO:0006261">
    <property type="term" value="P:DNA-templated DNA replication"/>
    <property type="evidence" value="ECO:0007669"/>
    <property type="project" value="InterPro"/>
</dbReference>
<evidence type="ECO:0000256" key="4">
    <source>
        <dbReference type="ARBA" id="ARBA00049244"/>
    </source>
</evidence>
<keyword evidence="3" id="KW-0235">DNA replication</keyword>
<name>A0A0C1Z5F5_9VIBR</name>
<dbReference type="GO" id="GO:0006302">
    <property type="term" value="P:double-strand break repair"/>
    <property type="evidence" value="ECO:0007669"/>
    <property type="project" value="TreeGrafter"/>
</dbReference>
<comment type="catalytic activity">
    <reaction evidence="4">
        <text>DNA(n) + a 2'-deoxyribonucleoside 5'-triphosphate = DNA(n+1) + diphosphate</text>
        <dbReference type="Rhea" id="RHEA:22508"/>
        <dbReference type="Rhea" id="RHEA-COMP:17339"/>
        <dbReference type="Rhea" id="RHEA-COMP:17340"/>
        <dbReference type="ChEBI" id="CHEBI:33019"/>
        <dbReference type="ChEBI" id="CHEBI:61560"/>
        <dbReference type="ChEBI" id="CHEBI:173112"/>
        <dbReference type="EC" id="2.7.7.7"/>
    </reaction>
</comment>
<dbReference type="GO" id="GO:0003887">
    <property type="term" value="F:DNA-directed DNA polymerase activity"/>
    <property type="evidence" value="ECO:0007669"/>
    <property type="project" value="UniProtKB-EC"/>
</dbReference>
<evidence type="ECO:0000256" key="2">
    <source>
        <dbReference type="ARBA" id="ARBA00012417"/>
    </source>
</evidence>